<keyword evidence="6" id="KW-0175">Coiled coil</keyword>
<dbReference type="GO" id="GO:0005634">
    <property type="term" value="C:nucleus"/>
    <property type="evidence" value="ECO:0007669"/>
    <property type="project" value="TreeGrafter"/>
</dbReference>
<dbReference type="KEGG" id="aqu:109585750"/>
<dbReference type="GO" id="GO:0005096">
    <property type="term" value="F:GTPase activator activity"/>
    <property type="evidence" value="ECO:0007669"/>
    <property type="project" value="UniProtKB-KW"/>
</dbReference>
<evidence type="ECO:0000256" key="1">
    <source>
        <dbReference type="ARBA" id="ARBA00022443"/>
    </source>
</evidence>
<accession>A0A1X7TVL3</accession>
<evidence type="ECO:0000256" key="2">
    <source>
        <dbReference type="ARBA" id="ARBA00022468"/>
    </source>
</evidence>
<dbReference type="SUPFAM" id="SSF50044">
    <property type="entry name" value="SH3-domain"/>
    <property type="match status" value="1"/>
</dbReference>
<dbReference type="PANTHER" id="PTHR24113:SF12">
    <property type="entry name" value="RAN GTPASE-ACTIVATING PROTEIN 1"/>
    <property type="match status" value="1"/>
</dbReference>
<dbReference type="Proteomes" id="UP000007879">
    <property type="component" value="Unassembled WGS sequence"/>
</dbReference>
<dbReference type="GO" id="GO:0048471">
    <property type="term" value="C:perinuclear region of cytoplasm"/>
    <property type="evidence" value="ECO:0007669"/>
    <property type="project" value="TreeGrafter"/>
</dbReference>
<reference evidence="8" key="2">
    <citation type="submission" date="2017-05" db="UniProtKB">
        <authorList>
            <consortium name="EnsemblMetazoa"/>
        </authorList>
    </citation>
    <scope>IDENTIFICATION</scope>
</reference>
<dbReference type="InterPro" id="IPR027038">
    <property type="entry name" value="RanGap"/>
</dbReference>
<dbReference type="Gene3D" id="3.80.10.10">
    <property type="entry name" value="Ribonuclease Inhibitor"/>
    <property type="match status" value="2"/>
</dbReference>
<protein>
    <recommendedName>
        <fullName evidence="7">SH3 domain-containing protein</fullName>
    </recommendedName>
</protein>
<dbReference type="Gene3D" id="2.30.30.40">
    <property type="entry name" value="SH3 Domains"/>
    <property type="match status" value="1"/>
</dbReference>
<evidence type="ECO:0000313" key="9">
    <source>
        <dbReference type="Proteomes" id="UP000007879"/>
    </source>
</evidence>
<dbReference type="SMART" id="SM00326">
    <property type="entry name" value="SH3"/>
    <property type="match status" value="1"/>
</dbReference>
<evidence type="ECO:0000256" key="5">
    <source>
        <dbReference type="PROSITE-ProRule" id="PRU00192"/>
    </source>
</evidence>
<evidence type="ECO:0000256" key="3">
    <source>
        <dbReference type="ARBA" id="ARBA00022614"/>
    </source>
</evidence>
<evidence type="ECO:0000256" key="6">
    <source>
        <dbReference type="SAM" id="Coils"/>
    </source>
</evidence>
<dbReference type="GO" id="GO:0005829">
    <property type="term" value="C:cytosol"/>
    <property type="evidence" value="ECO:0007669"/>
    <property type="project" value="TreeGrafter"/>
</dbReference>
<dbReference type="PANTHER" id="PTHR24113">
    <property type="entry name" value="RAN GTPASE-ACTIVATING PROTEIN 1"/>
    <property type="match status" value="1"/>
</dbReference>
<dbReference type="EnsemblMetazoa" id="XM_020001877.1">
    <property type="protein sequence ID" value="XP_019857436.1"/>
    <property type="gene ID" value="LOC109585750"/>
</dbReference>
<proteinExistence type="predicted"/>
<evidence type="ECO:0000256" key="4">
    <source>
        <dbReference type="ARBA" id="ARBA00022737"/>
    </source>
</evidence>
<name>A0A1X7TVL3_AMPQE</name>
<keyword evidence="1 5" id="KW-0728">SH3 domain</keyword>
<keyword evidence="4" id="KW-0677">Repeat</keyword>
<evidence type="ECO:0000259" key="7">
    <source>
        <dbReference type="PROSITE" id="PS50002"/>
    </source>
</evidence>
<dbReference type="InterPro" id="IPR032675">
    <property type="entry name" value="LRR_dom_sf"/>
</dbReference>
<reference evidence="9" key="1">
    <citation type="journal article" date="2010" name="Nature">
        <title>The Amphimedon queenslandica genome and the evolution of animal complexity.</title>
        <authorList>
            <person name="Srivastava M."/>
            <person name="Simakov O."/>
            <person name="Chapman J."/>
            <person name="Fahey B."/>
            <person name="Gauthier M.E."/>
            <person name="Mitros T."/>
            <person name="Richards G.S."/>
            <person name="Conaco C."/>
            <person name="Dacre M."/>
            <person name="Hellsten U."/>
            <person name="Larroux C."/>
            <person name="Putnam N.H."/>
            <person name="Stanke M."/>
            <person name="Adamska M."/>
            <person name="Darling A."/>
            <person name="Degnan S.M."/>
            <person name="Oakley T.H."/>
            <person name="Plachetzki D.C."/>
            <person name="Zhai Y."/>
            <person name="Adamski M."/>
            <person name="Calcino A."/>
            <person name="Cummins S.F."/>
            <person name="Goodstein D.M."/>
            <person name="Harris C."/>
            <person name="Jackson D.J."/>
            <person name="Leys S.P."/>
            <person name="Shu S."/>
            <person name="Woodcroft B.J."/>
            <person name="Vervoort M."/>
            <person name="Kosik K.S."/>
            <person name="Manning G."/>
            <person name="Degnan B.M."/>
            <person name="Rokhsar D.S."/>
        </authorList>
    </citation>
    <scope>NUCLEOTIDE SEQUENCE [LARGE SCALE GENOMIC DNA]</scope>
</reference>
<keyword evidence="3" id="KW-0433">Leucine-rich repeat</keyword>
<dbReference type="OrthoDB" id="5983572at2759"/>
<feature type="domain" description="SH3" evidence="7">
    <location>
        <begin position="349"/>
        <end position="410"/>
    </location>
</feature>
<dbReference type="EnsemblMetazoa" id="Aqu2.1.19342_001">
    <property type="protein sequence ID" value="Aqu2.1.19342_001"/>
    <property type="gene ID" value="Aqu2.1.19342"/>
</dbReference>
<organism evidence="8">
    <name type="scientific">Amphimedon queenslandica</name>
    <name type="common">Sponge</name>
    <dbReference type="NCBI Taxonomy" id="400682"/>
    <lineage>
        <taxon>Eukaryota</taxon>
        <taxon>Metazoa</taxon>
        <taxon>Porifera</taxon>
        <taxon>Demospongiae</taxon>
        <taxon>Heteroscleromorpha</taxon>
        <taxon>Haplosclerida</taxon>
        <taxon>Niphatidae</taxon>
        <taxon>Amphimedon</taxon>
    </lineage>
</organism>
<dbReference type="InterPro" id="IPR036028">
    <property type="entry name" value="SH3-like_dom_sf"/>
</dbReference>
<feature type="coiled-coil region" evidence="6">
    <location>
        <begin position="299"/>
        <end position="326"/>
    </location>
</feature>
<dbReference type="AlphaFoldDB" id="A0A1X7TVL3"/>
<dbReference type="PROSITE" id="PS50002">
    <property type="entry name" value="SH3"/>
    <property type="match status" value="1"/>
</dbReference>
<evidence type="ECO:0000313" key="8">
    <source>
        <dbReference type="EnsemblMetazoa" id="Aqu2.1.19342_001"/>
    </source>
</evidence>
<dbReference type="SUPFAM" id="SSF52047">
    <property type="entry name" value="RNI-like"/>
    <property type="match status" value="1"/>
</dbReference>
<dbReference type="GO" id="GO:0031267">
    <property type="term" value="F:small GTPase binding"/>
    <property type="evidence" value="ECO:0007669"/>
    <property type="project" value="TreeGrafter"/>
</dbReference>
<keyword evidence="9" id="KW-1185">Reference proteome</keyword>
<dbReference type="InterPro" id="IPR001452">
    <property type="entry name" value="SH3_domain"/>
</dbReference>
<dbReference type="InParanoid" id="A0A1X7TVL3"/>
<gene>
    <name evidence="8" type="primary">109585750</name>
</gene>
<dbReference type="GO" id="GO:0006913">
    <property type="term" value="P:nucleocytoplasmic transport"/>
    <property type="evidence" value="ECO:0007669"/>
    <property type="project" value="TreeGrafter"/>
</dbReference>
<sequence>MFDEIRGSFIILIDELVPLISQSKASIDEMKSLLQRFYPELSAELSDADSFEAIINIAIKKCRVNNISVIKTIVKRFKISRAKRLISEYEKEVKTVCRSLKDFLSQNQPECFNNSETIQLTLGWEPEEHSLNDIRNLLEEAFKELNRRITIQTIHRGNSIIIICYAPHHLLAALLLEAQDNLTVLIKEFSLIRLTIGHYTVYNKRNRYKVMNNECLAEEIKLADGEEQELRTSLDYKEVSISEQDKQVNTFRKRHEYTERTLPESKLKVKLLTRGKLINKIFTSKKLETQNFRSSLLMKAGRKEALVEYKKEIELLQENISMTSIQLLMIQKANIDKKDQCTQSLNTPTAESIYTARIDYHGIWSGHLSFSEGEQLKIFEKPDRFKWKGRSLVSGDEGDIPSSFVYSMLESLQLLEFLLSVEEVSLPILQKIRNDSSSNDEKASLFLETINDDPIMISALREDKEQHELEEVLSRRRVDWHNDRVYLHYSSPVQCREVISNLNINYKRIDLYSLSTNSTVSLLSSTKLQTLNLRKLEIHYTPLTNDCIQYLCILLTNNKTMQELVIRSHSISDRGVTNICQALKHKSTLTSLVLYHNPLITSTSGRALSHLLLNNSSLDQLDLRRTSLSTESILLIFQPLSNNRSITKLWLDERHKEACINTYPNYHLIQGRVCWVD</sequence>
<keyword evidence="2" id="KW-0343">GTPase activation</keyword>